<dbReference type="Gene3D" id="1.20.1250.20">
    <property type="entry name" value="MFS general substrate transporter like domains"/>
    <property type="match status" value="2"/>
</dbReference>
<keyword evidence="3" id="KW-1003">Cell membrane</keyword>
<feature type="transmembrane region" description="Helical" evidence="7">
    <location>
        <begin position="168"/>
        <end position="186"/>
    </location>
</feature>
<evidence type="ECO:0000256" key="4">
    <source>
        <dbReference type="ARBA" id="ARBA00022692"/>
    </source>
</evidence>
<comment type="caution">
    <text evidence="9">The sequence shown here is derived from an EMBL/GenBank/DDBJ whole genome shotgun (WGS) entry which is preliminary data.</text>
</comment>
<keyword evidence="6 7" id="KW-0472">Membrane</keyword>
<dbReference type="SUPFAM" id="SSF103473">
    <property type="entry name" value="MFS general substrate transporter"/>
    <property type="match status" value="1"/>
</dbReference>
<protein>
    <submittedName>
        <fullName evidence="9">Putative MFS family arabinose efflux permease</fullName>
    </submittedName>
</protein>
<feature type="transmembrane region" description="Helical" evidence="7">
    <location>
        <begin position="83"/>
        <end position="101"/>
    </location>
</feature>
<dbReference type="PROSITE" id="PS50850">
    <property type="entry name" value="MFS"/>
    <property type="match status" value="1"/>
</dbReference>
<evidence type="ECO:0000256" key="5">
    <source>
        <dbReference type="ARBA" id="ARBA00022989"/>
    </source>
</evidence>
<feature type="transmembrane region" description="Helical" evidence="7">
    <location>
        <begin position="137"/>
        <end position="162"/>
    </location>
</feature>
<dbReference type="InterPro" id="IPR050171">
    <property type="entry name" value="MFS_Transporters"/>
</dbReference>
<dbReference type="InterPro" id="IPR020846">
    <property type="entry name" value="MFS_dom"/>
</dbReference>
<reference evidence="9 10" key="1">
    <citation type="submission" date="2018-06" db="EMBL/GenBank/DDBJ databases">
        <title>Genomic Encyclopedia of Type Strains, Phase IV (KMG-IV): sequencing the most valuable type-strain genomes for metagenomic binning, comparative biology and taxonomic classification.</title>
        <authorList>
            <person name="Goeker M."/>
        </authorList>
    </citation>
    <scope>NUCLEOTIDE SEQUENCE [LARGE SCALE GENOMIC DNA]</scope>
    <source>
        <strain evidence="9 10">DSM 25520</strain>
    </source>
</reference>
<proteinExistence type="predicted"/>
<evidence type="ECO:0000259" key="8">
    <source>
        <dbReference type="PROSITE" id="PS50850"/>
    </source>
</evidence>
<feature type="transmembrane region" description="Helical" evidence="7">
    <location>
        <begin position="280"/>
        <end position="299"/>
    </location>
</feature>
<dbReference type="AlphaFoldDB" id="A0A366HL06"/>
<name>A0A366HL06_9BURK</name>
<dbReference type="PANTHER" id="PTHR23517">
    <property type="entry name" value="RESISTANCE PROTEIN MDTM, PUTATIVE-RELATED-RELATED"/>
    <property type="match status" value="1"/>
</dbReference>
<dbReference type="GO" id="GO:0005886">
    <property type="term" value="C:plasma membrane"/>
    <property type="evidence" value="ECO:0007669"/>
    <property type="project" value="UniProtKB-SubCell"/>
</dbReference>
<accession>A0A366HL06</accession>
<feature type="transmembrane region" description="Helical" evidence="7">
    <location>
        <begin position="311"/>
        <end position="330"/>
    </location>
</feature>
<dbReference type="InterPro" id="IPR036259">
    <property type="entry name" value="MFS_trans_sf"/>
</dbReference>
<evidence type="ECO:0000256" key="3">
    <source>
        <dbReference type="ARBA" id="ARBA00022475"/>
    </source>
</evidence>
<keyword evidence="10" id="KW-1185">Reference proteome</keyword>
<dbReference type="GO" id="GO:0022857">
    <property type="term" value="F:transmembrane transporter activity"/>
    <property type="evidence" value="ECO:0007669"/>
    <property type="project" value="InterPro"/>
</dbReference>
<feature type="transmembrane region" description="Helical" evidence="7">
    <location>
        <begin position="39"/>
        <end position="62"/>
    </location>
</feature>
<dbReference type="OrthoDB" id="3285241at2"/>
<dbReference type="CDD" id="cd17325">
    <property type="entry name" value="MFS_MdtG_SLC18_like"/>
    <property type="match status" value="1"/>
</dbReference>
<feature type="transmembrane region" description="Helical" evidence="7">
    <location>
        <begin position="371"/>
        <end position="390"/>
    </location>
</feature>
<dbReference type="Proteomes" id="UP000253628">
    <property type="component" value="Unassembled WGS sequence"/>
</dbReference>
<dbReference type="RefSeq" id="WP_113931422.1">
    <property type="nucleotide sequence ID" value="NZ_JACCEU010000001.1"/>
</dbReference>
<evidence type="ECO:0000256" key="6">
    <source>
        <dbReference type="ARBA" id="ARBA00023136"/>
    </source>
</evidence>
<dbReference type="EMBL" id="QNRQ01000001">
    <property type="protein sequence ID" value="RBP43116.1"/>
    <property type="molecule type" value="Genomic_DNA"/>
</dbReference>
<gene>
    <name evidence="9" type="ORF">DFR37_101241</name>
</gene>
<dbReference type="InterPro" id="IPR011701">
    <property type="entry name" value="MFS"/>
</dbReference>
<evidence type="ECO:0000256" key="7">
    <source>
        <dbReference type="SAM" id="Phobius"/>
    </source>
</evidence>
<sequence length="430" mass="44094">MPSSNTEFSLKKIALAAFGPSLLFGAGEGAIFPVIALSAIGLGASIALSGLILALIGVGSLLSNIPASIITARYGERRSMIGAALFSVVALLLCVYAHSIWMLATGVFMIGMSQSVFMLARQTYLTEAVPIAMRARALSTLGGVMRIGLFIGPFIAAALMQFMGMPGAYWTAIIAIAAAGALSSALPDLEHRAPFGANAKGMGSTTQPAAHTVAATAQKAGSRSAAGTDGRPAAPKIGDIIRTYSTPLLTLGTGCLLVSALRACRQIVIPLWASQIGLDAATTAIVYGCMGAIDMLLFYPAGHVMDRHGRLWVAVPSMLLMGLSLVLMPLTSSLGWFVAVTMLLGLGNGIGSGLIMTIGADASPSAGRTQFLGVWRFIADLGSCGGPLLLSGVAAVATLGAGVAVIGGMGFAAAAVFWQWLPRIDPQKNR</sequence>
<feature type="domain" description="Major facilitator superfamily (MFS) profile" evidence="8">
    <location>
        <begin position="13"/>
        <end position="425"/>
    </location>
</feature>
<organism evidence="9 10">
    <name type="scientific">Eoetvoesiella caeni</name>
    <dbReference type="NCBI Taxonomy" id="645616"/>
    <lineage>
        <taxon>Bacteria</taxon>
        <taxon>Pseudomonadati</taxon>
        <taxon>Pseudomonadota</taxon>
        <taxon>Betaproteobacteria</taxon>
        <taxon>Burkholderiales</taxon>
        <taxon>Alcaligenaceae</taxon>
        <taxon>Eoetvoesiella</taxon>
    </lineage>
</organism>
<evidence type="ECO:0000256" key="2">
    <source>
        <dbReference type="ARBA" id="ARBA00022448"/>
    </source>
</evidence>
<evidence type="ECO:0000313" key="10">
    <source>
        <dbReference type="Proteomes" id="UP000253628"/>
    </source>
</evidence>
<comment type="subcellular location">
    <subcellularLocation>
        <location evidence="1">Cell membrane</location>
        <topology evidence="1">Multi-pass membrane protein</topology>
    </subcellularLocation>
</comment>
<keyword evidence="4 7" id="KW-0812">Transmembrane</keyword>
<keyword evidence="2" id="KW-0813">Transport</keyword>
<evidence type="ECO:0000256" key="1">
    <source>
        <dbReference type="ARBA" id="ARBA00004651"/>
    </source>
</evidence>
<dbReference type="Pfam" id="PF07690">
    <property type="entry name" value="MFS_1"/>
    <property type="match status" value="2"/>
</dbReference>
<evidence type="ECO:0000313" key="9">
    <source>
        <dbReference type="EMBL" id="RBP43116.1"/>
    </source>
</evidence>
<keyword evidence="5 7" id="KW-1133">Transmembrane helix</keyword>
<feature type="transmembrane region" description="Helical" evidence="7">
    <location>
        <begin position="336"/>
        <end position="359"/>
    </location>
</feature>
<dbReference type="PANTHER" id="PTHR23517:SF3">
    <property type="entry name" value="INTEGRAL MEMBRANE TRANSPORT PROTEIN"/>
    <property type="match status" value="1"/>
</dbReference>
<feature type="transmembrane region" description="Helical" evidence="7">
    <location>
        <begin position="396"/>
        <end position="421"/>
    </location>
</feature>